<dbReference type="InterPro" id="IPR013597">
    <property type="entry name" value="Mat_intron_G2"/>
</dbReference>
<evidence type="ECO:0000313" key="3">
    <source>
        <dbReference type="Proteomes" id="UP000315200"/>
    </source>
</evidence>
<proteinExistence type="predicted"/>
<accession>A0A829VQ95</accession>
<protein>
    <recommendedName>
        <fullName evidence="1">Group II intron maturase-specific domain-containing protein</fullName>
    </recommendedName>
</protein>
<dbReference type="AlphaFoldDB" id="A0A829VQ95"/>
<comment type="caution">
    <text evidence="2">The sequence shown here is derived from an EMBL/GenBank/DDBJ whole genome shotgun (WGS) entry which is preliminary data.</text>
</comment>
<dbReference type="EMBL" id="BJLB01000001">
    <property type="protein sequence ID" value="GEA34439.1"/>
    <property type="molecule type" value="Genomic_DNA"/>
</dbReference>
<sequence length="61" mass="7807">MFNRKIQGWINYYTHFYKSEIYDVLRYINGCLVKWMRRKYKKPALMVCRWQRFGYRARCRT</sequence>
<reference evidence="2 3" key="1">
    <citation type="submission" date="2019-06" db="EMBL/GenBank/DDBJ databases">
        <title>Draft genome sequence of [Clostridium] clostridioforme NBRC 113352.</title>
        <authorList>
            <person name="Miura T."/>
            <person name="Furukawa M."/>
            <person name="Shimamura M."/>
            <person name="Ohyama Y."/>
            <person name="Yamazoe A."/>
            <person name="Kawasaki H."/>
        </authorList>
    </citation>
    <scope>NUCLEOTIDE SEQUENCE [LARGE SCALE GENOMIC DNA]</scope>
    <source>
        <strain evidence="2 3">NBRC 113352</strain>
    </source>
</reference>
<evidence type="ECO:0000313" key="2">
    <source>
        <dbReference type="EMBL" id="GEA34439.1"/>
    </source>
</evidence>
<evidence type="ECO:0000259" key="1">
    <source>
        <dbReference type="Pfam" id="PF08388"/>
    </source>
</evidence>
<name>A0A829VQ95_9FIRM</name>
<dbReference type="Pfam" id="PF08388">
    <property type="entry name" value="GIIM"/>
    <property type="match status" value="1"/>
</dbReference>
<feature type="domain" description="Group II intron maturase-specific" evidence="1">
    <location>
        <begin position="2"/>
        <end position="45"/>
    </location>
</feature>
<gene>
    <name evidence="2" type="ORF">Ccl03g_01520</name>
</gene>
<organism evidence="2 3">
    <name type="scientific">Enterocloster clostridioformis</name>
    <dbReference type="NCBI Taxonomy" id="1531"/>
    <lineage>
        <taxon>Bacteria</taxon>
        <taxon>Bacillati</taxon>
        <taxon>Bacillota</taxon>
        <taxon>Clostridia</taxon>
        <taxon>Lachnospirales</taxon>
        <taxon>Lachnospiraceae</taxon>
        <taxon>Enterocloster</taxon>
    </lineage>
</organism>
<dbReference type="Proteomes" id="UP000315200">
    <property type="component" value="Unassembled WGS sequence"/>
</dbReference>